<evidence type="ECO:0000256" key="3">
    <source>
        <dbReference type="ARBA" id="ARBA00022679"/>
    </source>
</evidence>
<keyword evidence="4 7" id="KW-0133">Cell shape</keyword>
<comment type="similarity">
    <text evidence="2">Belongs to the YkuD family.</text>
</comment>
<dbReference type="PROSITE" id="PS52029">
    <property type="entry name" value="LD_TPASE"/>
    <property type="match status" value="1"/>
</dbReference>
<evidence type="ECO:0000256" key="5">
    <source>
        <dbReference type="ARBA" id="ARBA00022984"/>
    </source>
</evidence>
<dbReference type="Proteomes" id="UP001196870">
    <property type="component" value="Unassembled WGS sequence"/>
</dbReference>
<dbReference type="InterPro" id="IPR002477">
    <property type="entry name" value="Peptidoglycan-bd-like"/>
</dbReference>
<proteinExistence type="inferred from homology"/>
<reference evidence="11" key="1">
    <citation type="journal article" date="2021" name="Syst. Appl. Microbiol.">
        <title>Roseomonas hellenica sp. nov., isolated from roots of wild-growing Alkanna tinctoria.</title>
        <authorList>
            <person name="Rat A."/>
            <person name="Naranjo H.D."/>
            <person name="Lebbe L."/>
            <person name="Cnockaert M."/>
            <person name="Krigas N."/>
            <person name="Grigoriadou K."/>
            <person name="Maloupa E."/>
            <person name="Willems A."/>
        </authorList>
    </citation>
    <scope>NUCLEOTIDE SEQUENCE [LARGE SCALE GENOMIC DNA]</scope>
    <source>
        <strain evidence="11">LMG 31523</strain>
    </source>
</reference>
<gene>
    <name evidence="10" type="ORF">GXW71_03370</name>
</gene>
<name>A0ABS5ESX1_9PROT</name>
<dbReference type="SUPFAM" id="SSF47090">
    <property type="entry name" value="PGBD-like"/>
    <property type="match status" value="1"/>
</dbReference>
<evidence type="ECO:0000256" key="8">
    <source>
        <dbReference type="SAM" id="SignalP"/>
    </source>
</evidence>
<feature type="active site" description="Nucleophile" evidence="7">
    <location>
        <position position="416"/>
    </location>
</feature>
<dbReference type="PANTHER" id="PTHR41533:SF2">
    <property type="entry name" value="BLR7131 PROTEIN"/>
    <property type="match status" value="1"/>
</dbReference>
<dbReference type="EMBL" id="JAAGBB010000003">
    <property type="protein sequence ID" value="MBR0663388.1"/>
    <property type="molecule type" value="Genomic_DNA"/>
</dbReference>
<keyword evidence="8" id="KW-0732">Signal</keyword>
<sequence length="508" mass="55253">MANPVPASLAAPGSAAAAPLSPAQAPPLSGFAARDTALLALAARLRAVGTDGFDPAWYPIPDDALAATDNAAWRSTLAAATDAVLTDLLLGRGRFVGGRPDIRRDAAAHPLAPWREALATGADPAAVMERVALLPPEAAALRTALAEARAVAARGPFPAIPTDGPGTIEPGSSDAARIPILRRRLALEDPALADLPSTDSAIYDQPLVDAVKRWQAREGFEADGRIGRITLAALNQPAETRINQLRVNLDMRRGLVASETERRIEVNLPHQRLRLLEGNRETLAMNVVVGRPDRATPLMRVRMTAVQFNPSWGVPERNARDDLLPRFRRDPAGMQARGFRLYQVVGGERTEVDPTTLDWSSFTRTNFPYFIRQDAGDANALGRIKFIMPNGEDIYMHDTPDRHLFRRPDRAFSSGCIRLERPMEMLDAALAGTAGWDRARVQRALDSRATAGVTIARSIPVALLYTTAVVQDGRVSMRQDIYGLDRSYMRAMEAGDPRQRVAARNASR</sequence>
<keyword evidence="11" id="KW-1185">Reference proteome</keyword>
<dbReference type="InterPro" id="IPR038063">
    <property type="entry name" value="Transpep_catalytic_dom"/>
</dbReference>
<feature type="signal peptide" evidence="8">
    <location>
        <begin position="1"/>
        <end position="17"/>
    </location>
</feature>
<dbReference type="Pfam" id="PF01471">
    <property type="entry name" value="PG_binding_1"/>
    <property type="match status" value="1"/>
</dbReference>
<feature type="active site" description="Proton donor/acceptor" evidence="7">
    <location>
        <position position="397"/>
    </location>
</feature>
<feature type="domain" description="L,D-TPase catalytic" evidence="9">
    <location>
        <begin position="262"/>
        <end position="444"/>
    </location>
</feature>
<evidence type="ECO:0000256" key="1">
    <source>
        <dbReference type="ARBA" id="ARBA00004752"/>
    </source>
</evidence>
<comment type="caution">
    <text evidence="10">The sequence shown here is derived from an EMBL/GenBank/DDBJ whole genome shotgun (WGS) entry which is preliminary data.</text>
</comment>
<keyword evidence="3" id="KW-0808">Transferase</keyword>
<evidence type="ECO:0000259" key="9">
    <source>
        <dbReference type="PROSITE" id="PS52029"/>
    </source>
</evidence>
<evidence type="ECO:0000256" key="4">
    <source>
        <dbReference type="ARBA" id="ARBA00022960"/>
    </source>
</evidence>
<protein>
    <submittedName>
        <fullName evidence="10">L,D-transpeptidase family protein</fullName>
    </submittedName>
</protein>
<dbReference type="InterPro" id="IPR036365">
    <property type="entry name" value="PGBD-like_sf"/>
</dbReference>
<dbReference type="PANTHER" id="PTHR41533">
    <property type="entry name" value="L,D-TRANSPEPTIDASE HI_1667-RELATED"/>
    <property type="match status" value="1"/>
</dbReference>
<evidence type="ECO:0000256" key="2">
    <source>
        <dbReference type="ARBA" id="ARBA00005992"/>
    </source>
</evidence>
<dbReference type="InterPro" id="IPR052905">
    <property type="entry name" value="LD-transpeptidase_YkuD-like"/>
</dbReference>
<dbReference type="CDD" id="cd16913">
    <property type="entry name" value="YkuD_like"/>
    <property type="match status" value="1"/>
</dbReference>
<dbReference type="RefSeq" id="WP_211850978.1">
    <property type="nucleotide sequence ID" value="NZ_JAAGBB010000003.1"/>
</dbReference>
<feature type="chain" id="PRO_5046744392" evidence="8">
    <location>
        <begin position="18"/>
        <end position="508"/>
    </location>
</feature>
<dbReference type="Pfam" id="PF03734">
    <property type="entry name" value="YkuD"/>
    <property type="match status" value="1"/>
</dbReference>
<dbReference type="InterPro" id="IPR005490">
    <property type="entry name" value="LD_TPept_cat_dom"/>
</dbReference>
<dbReference type="Gene3D" id="2.40.440.10">
    <property type="entry name" value="L,D-transpeptidase catalytic domain-like"/>
    <property type="match status" value="1"/>
</dbReference>
<keyword evidence="6 7" id="KW-0961">Cell wall biogenesis/degradation</keyword>
<dbReference type="Gene3D" id="1.10.101.10">
    <property type="entry name" value="PGBD-like superfamily/PGBD"/>
    <property type="match status" value="1"/>
</dbReference>
<keyword evidence="5 7" id="KW-0573">Peptidoglycan synthesis</keyword>
<accession>A0ABS5ESX1</accession>
<evidence type="ECO:0000256" key="7">
    <source>
        <dbReference type="PROSITE-ProRule" id="PRU01373"/>
    </source>
</evidence>
<dbReference type="SUPFAM" id="SSF141523">
    <property type="entry name" value="L,D-transpeptidase catalytic domain-like"/>
    <property type="match status" value="1"/>
</dbReference>
<organism evidence="10 11">
    <name type="scientific">Plastoroseomonas hellenica</name>
    <dbReference type="NCBI Taxonomy" id="2687306"/>
    <lineage>
        <taxon>Bacteria</taxon>
        <taxon>Pseudomonadati</taxon>
        <taxon>Pseudomonadota</taxon>
        <taxon>Alphaproteobacteria</taxon>
        <taxon>Acetobacterales</taxon>
        <taxon>Acetobacteraceae</taxon>
        <taxon>Plastoroseomonas</taxon>
    </lineage>
</organism>
<evidence type="ECO:0000256" key="6">
    <source>
        <dbReference type="ARBA" id="ARBA00023316"/>
    </source>
</evidence>
<evidence type="ECO:0000313" key="10">
    <source>
        <dbReference type="EMBL" id="MBR0663388.1"/>
    </source>
</evidence>
<evidence type="ECO:0000313" key="11">
    <source>
        <dbReference type="Proteomes" id="UP001196870"/>
    </source>
</evidence>
<dbReference type="InterPro" id="IPR036366">
    <property type="entry name" value="PGBDSf"/>
</dbReference>
<comment type="pathway">
    <text evidence="1 7">Cell wall biogenesis; peptidoglycan biosynthesis.</text>
</comment>